<dbReference type="KEGG" id="vg:11541211"/>
<proteinExistence type="predicted"/>
<sequence>MRVFVYWNLHKKVWSVKALEGPHKGRVITRSPWVTLRDVTPRVSEAGRQRVLREQRKNVHAGLVGELVRTTRRSDEPEGRGITYNPYKFSSFVHRDDETPYEGSPLAYLNESQVTAA</sequence>
<organism evidence="1 2">
    <name type="scientific">Rhodococcus phage RGL3</name>
    <dbReference type="NCBI Taxonomy" id="2922221"/>
    <lineage>
        <taxon>Viruses</taxon>
        <taxon>Duplodnaviria</taxon>
        <taxon>Heunggongvirae</taxon>
        <taxon>Uroviricota</taxon>
        <taxon>Caudoviricetes</taxon>
        <taxon>Rerduovirus</taxon>
        <taxon>Rerduovirus RGL3</taxon>
    </lineage>
</organism>
<dbReference type="InterPro" id="IPR058002">
    <property type="entry name" value="Gp82"/>
</dbReference>
<reference evidence="1 2" key="1">
    <citation type="journal article" date="2013" name="Arch. Virol.">
        <title>Characterization and whole genome sequences of the Rhodococcus bacteriophages RGL3 and RER2.</title>
        <authorList>
            <person name="Petrovski S."/>
            <person name="Seviour R.J."/>
            <person name="Tillett D."/>
        </authorList>
    </citation>
    <scope>NUCLEOTIDE SEQUENCE [LARGE SCALE GENOMIC DNA]</scope>
</reference>
<dbReference type="Pfam" id="PF25735">
    <property type="entry name" value="Phage_L5_gp82"/>
    <property type="match status" value="1"/>
</dbReference>
<dbReference type="Proteomes" id="UP000005433">
    <property type="component" value="Segment"/>
</dbReference>
<evidence type="ECO:0000313" key="1">
    <source>
        <dbReference type="EMBL" id="AEV52134.1"/>
    </source>
</evidence>
<dbReference type="GeneID" id="11541211"/>
<keyword evidence="2" id="KW-1185">Reference proteome</keyword>
<evidence type="ECO:0000313" key="2">
    <source>
        <dbReference type="Proteomes" id="UP000005433"/>
    </source>
</evidence>
<name>G9FHP6_9CAUD</name>
<dbReference type="OrthoDB" id="21706at10239"/>
<protein>
    <submittedName>
        <fullName evidence="1">Uncharacterized protein</fullName>
    </submittedName>
</protein>
<dbReference type="RefSeq" id="YP_005087012.1">
    <property type="nucleotide sequence ID" value="NC_016650.1"/>
</dbReference>
<dbReference type="EMBL" id="JN116826">
    <property type="protein sequence ID" value="AEV52134.1"/>
    <property type="molecule type" value="Genomic_DNA"/>
</dbReference>
<accession>G9FHP6</accession>